<feature type="compositionally biased region" description="Basic and acidic residues" evidence="3">
    <location>
        <begin position="9"/>
        <end position="21"/>
    </location>
</feature>
<name>A0A059DFY7_EUCGR</name>
<dbReference type="InParanoid" id="A0A059DFY7"/>
<dbReference type="eggNOG" id="KOG3245">
    <property type="taxonomic scope" value="Eukaryota"/>
</dbReference>
<gene>
    <name evidence="4" type="ORF">EUGRSUZ_A01472</name>
</gene>
<dbReference type="AlphaFoldDB" id="A0A059DFY7"/>
<dbReference type="PANTHER" id="PTHR28524:SF3">
    <property type="entry name" value="SUCCINATE DEHYDROGENASE ASSEMBLY FACTOR 4, MITOCHONDRIAL"/>
    <property type="match status" value="1"/>
</dbReference>
<dbReference type="STRING" id="71139.A0A059DFY7"/>
<reference evidence="4" key="1">
    <citation type="submission" date="2013-07" db="EMBL/GenBank/DDBJ databases">
        <title>The genome of Eucalyptus grandis.</title>
        <authorList>
            <person name="Schmutz J."/>
            <person name="Hayes R."/>
            <person name="Myburg A."/>
            <person name="Tuskan G."/>
            <person name="Grattapaglia D."/>
            <person name="Rokhsar D.S."/>
        </authorList>
    </citation>
    <scope>NUCLEOTIDE SEQUENCE</scope>
    <source>
        <tissue evidence="4">Leaf extractions</tissue>
    </source>
</reference>
<dbReference type="GO" id="GO:0034553">
    <property type="term" value="P:mitochondrial respiratory chain complex II assembly"/>
    <property type="evidence" value="ECO:0000318"/>
    <property type="project" value="GO_Central"/>
</dbReference>
<proteinExistence type="inferred from homology"/>
<feature type="non-terminal residue" evidence="4">
    <location>
        <position position="1"/>
    </location>
</feature>
<dbReference type="EMBL" id="KK198753">
    <property type="protein sequence ID" value="KCW89160.1"/>
    <property type="molecule type" value="Genomic_DNA"/>
</dbReference>
<organism evidence="4">
    <name type="scientific">Eucalyptus grandis</name>
    <name type="common">Flooded gum</name>
    <dbReference type="NCBI Taxonomy" id="71139"/>
    <lineage>
        <taxon>Eukaryota</taxon>
        <taxon>Viridiplantae</taxon>
        <taxon>Streptophyta</taxon>
        <taxon>Embryophyta</taxon>
        <taxon>Tracheophyta</taxon>
        <taxon>Spermatophyta</taxon>
        <taxon>Magnoliopsida</taxon>
        <taxon>eudicotyledons</taxon>
        <taxon>Gunneridae</taxon>
        <taxon>Pentapetalae</taxon>
        <taxon>rosids</taxon>
        <taxon>malvids</taxon>
        <taxon>Myrtales</taxon>
        <taxon>Myrtaceae</taxon>
        <taxon>Myrtoideae</taxon>
        <taxon>Eucalypteae</taxon>
        <taxon>Eucalyptus</taxon>
    </lineage>
</organism>
<accession>A0A059DFY7</accession>
<evidence type="ECO:0000313" key="4">
    <source>
        <dbReference type="EMBL" id="KCW89160.1"/>
    </source>
</evidence>
<protein>
    <recommendedName>
        <fullName evidence="2">Succinate dehydrogenase assembly factor 4, mitochondrial</fullName>
    </recommendedName>
</protein>
<evidence type="ECO:0000256" key="1">
    <source>
        <dbReference type="ARBA" id="ARBA00005701"/>
    </source>
</evidence>
<feature type="compositionally biased region" description="Acidic residues" evidence="3">
    <location>
        <begin position="141"/>
        <end position="160"/>
    </location>
</feature>
<sequence>HVHVADTWAAERRCPERETASRRASPPPFFKFRASFLGIISLSARTSSSPPERESPSLLWIAMAIVNLGRRLSASLADLSAPKLALARAVPEPPARSVAGSAAARLFGSSTEQPPRGGGNNPSGEGQPREDAAKGIRQQQEEEEPRGEGEEEEEEEDDDGYMNRKTGEIGGPRGPEPTRYGDWERNGRCSDF</sequence>
<dbReference type="Pfam" id="PF07896">
    <property type="entry name" value="DUF1674"/>
    <property type="match status" value="1"/>
</dbReference>
<evidence type="ECO:0000256" key="3">
    <source>
        <dbReference type="SAM" id="MobiDB-lite"/>
    </source>
</evidence>
<feature type="region of interest" description="Disordered" evidence="3">
    <location>
        <begin position="1"/>
        <end position="25"/>
    </location>
</feature>
<evidence type="ECO:0000256" key="2">
    <source>
        <dbReference type="ARBA" id="ARBA00022170"/>
    </source>
</evidence>
<dbReference type="Gramene" id="KCW89160">
    <property type="protein sequence ID" value="KCW89160"/>
    <property type="gene ID" value="EUGRSUZ_A01472"/>
</dbReference>
<feature type="region of interest" description="Disordered" evidence="3">
    <location>
        <begin position="107"/>
        <end position="192"/>
    </location>
</feature>
<dbReference type="GO" id="GO:0005739">
    <property type="term" value="C:mitochondrion"/>
    <property type="evidence" value="ECO:0000318"/>
    <property type="project" value="GO_Central"/>
</dbReference>
<dbReference type="PANTHER" id="PTHR28524">
    <property type="entry name" value="SUCCINATE DEHYDROGENASE ASSEMBLY FACTOR 4, MITOCHONDRIAL"/>
    <property type="match status" value="1"/>
</dbReference>
<dbReference type="InterPro" id="IPR012875">
    <property type="entry name" value="SDHF4"/>
</dbReference>
<feature type="compositionally biased region" description="Basic and acidic residues" evidence="3">
    <location>
        <begin position="179"/>
        <end position="192"/>
    </location>
</feature>
<comment type="similarity">
    <text evidence="1">Belongs to the SDHAF4 family.</text>
</comment>